<dbReference type="EMBL" id="JADKFW010000010">
    <property type="protein sequence ID" value="MBK9718590.1"/>
    <property type="molecule type" value="Genomic_DNA"/>
</dbReference>
<evidence type="ECO:0000313" key="3">
    <source>
        <dbReference type="Proteomes" id="UP000808349"/>
    </source>
</evidence>
<comment type="caution">
    <text evidence="2">The sequence shown here is derived from an EMBL/GenBank/DDBJ whole genome shotgun (WGS) entry which is preliminary data.</text>
</comment>
<keyword evidence="1" id="KW-0175">Coiled coil</keyword>
<sequence>MKKKTKSEFKTTERDEYSLKIYNKSMHYRLKCNILRFEYKAHVGSSLKSIGIHYLSDLLNPDIRAKLGERLISLWDEVVLNDWTIRTDELSSKDQVKLKDWKNANFWIDLHEETRKKNRNKFSKELAEYRKIVQDHSDNVHQVIKEALIEKWCKIVTATQTTQIGQKVQDHSNTLNDLAPIPEPIESEVKKRLCRVTRLDISNQKRGSVYLRESTIKTIYKNDSKLYKVLLDYFGPKWKKINSITDIFETIAKNIRDIYTNREAKARKQLQKYNEAIERYKNSLFPFDDELRFTS</sequence>
<dbReference type="Proteomes" id="UP000808349">
    <property type="component" value="Unassembled WGS sequence"/>
</dbReference>
<accession>A0A9D7S9S0</accession>
<dbReference type="AlphaFoldDB" id="A0A9D7S9S0"/>
<evidence type="ECO:0000313" key="2">
    <source>
        <dbReference type="EMBL" id="MBK9718590.1"/>
    </source>
</evidence>
<evidence type="ECO:0000256" key="1">
    <source>
        <dbReference type="SAM" id="Coils"/>
    </source>
</evidence>
<organism evidence="2 3">
    <name type="scientific">Candidatus Defluviibacterium haderslevense</name>
    <dbReference type="NCBI Taxonomy" id="2981993"/>
    <lineage>
        <taxon>Bacteria</taxon>
        <taxon>Pseudomonadati</taxon>
        <taxon>Bacteroidota</taxon>
        <taxon>Saprospiria</taxon>
        <taxon>Saprospirales</taxon>
        <taxon>Saprospiraceae</taxon>
        <taxon>Candidatus Defluviibacterium</taxon>
    </lineage>
</organism>
<feature type="coiled-coil region" evidence="1">
    <location>
        <begin position="256"/>
        <end position="283"/>
    </location>
</feature>
<protein>
    <submittedName>
        <fullName evidence="2">Uncharacterized protein</fullName>
    </submittedName>
</protein>
<reference evidence="2 3" key="1">
    <citation type="submission" date="2020-10" db="EMBL/GenBank/DDBJ databases">
        <title>Connecting structure to function with the recovery of over 1000 high-quality activated sludge metagenome-assembled genomes encoding full-length rRNA genes using long-read sequencing.</title>
        <authorList>
            <person name="Singleton C.M."/>
            <person name="Petriglieri F."/>
            <person name="Kristensen J.M."/>
            <person name="Kirkegaard R.H."/>
            <person name="Michaelsen T.Y."/>
            <person name="Andersen M.H."/>
            <person name="Karst S.M."/>
            <person name="Dueholm M.S."/>
            <person name="Nielsen P.H."/>
            <person name="Albertsen M."/>
        </authorList>
    </citation>
    <scope>NUCLEOTIDE SEQUENCE [LARGE SCALE GENOMIC DNA]</scope>
    <source>
        <strain evidence="2">Ribe_18-Q3-R11-54_BAT3C.373</strain>
    </source>
</reference>
<name>A0A9D7S9S0_9BACT</name>
<proteinExistence type="predicted"/>
<gene>
    <name evidence="2" type="ORF">IPO85_13975</name>
</gene>